<evidence type="ECO:0000256" key="2">
    <source>
        <dbReference type="SAM" id="Phobius"/>
    </source>
</evidence>
<evidence type="ECO:0000313" key="4">
    <source>
        <dbReference type="Proteomes" id="UP000316770"/>
    </source>
</evidence>
<feature type="compositionally biased region" description="Basic and acidic residues" evidence="1">
    <location>
        <begin position="118"/>
        <end position="129"/>
    </location>
</feature>
<keyword evidence="2" id="KW-0812">Transmembrane</keyword>
<evidence type="ECO:0000313" key="3">
    <source>
        <dbReference type="EMBL" id="QDV56469.1"/>
    </source>
</evidence>
<keyword evidence="2" id="KW-0472">Membrane</keyword>
<feature type="transmembrane region" description="Helical" evidence="2">
    <location>
        <begin position="70"/>
        <end position="92"/>
    </location>
</feature>
<proteinExistence type="predicted"/>
<reference evidence="3 4" key="1">
    <citation type="submission" date="2019-02" db="EMBL/GenBank/DDBJ databases">
        <title>Deep-cultivation of Planctomycetes and their phenomic and genomic characterization uncovers novel biology.</title>
        <authorList>
            <person name="Wiegand S."/>
            <person name="Jogler M."/>
            <person name="Boedeker C."/>
            <person name="Pinto D."/>
            <person name="Vollmers J."/>
            <person name="Rivas-Marin E."/>
            <person name="Kohn T."/>
            <person name="Peeters S.H."/>
            <person name="Heuer A."/>
            <person name="Rast P."/>
            <person name="Oberbeckmann S."/>
            <person name="Bunk B."/>
            <person name="Jeske O."/>
            <person name="Meyerdierks A."/>
            <person name="Storesund J.E."/>
            <person name="Kallscheuer N."/>
            <person name="Luecker S."/>
            <person name="Lage O.M."/>
            <person name="Pohl T."/>
            <person name="Merkel B.J."/>
            <person name="Hornburger P."/>
            <person name="Mueller R.-W."/>
            <person name="Bruemmer F."/>
            <person name="Labrenz M."/>
            <person name="Spormann A.M."/>
            <person name="Op den Camp H."/>
            <person name="Overmann J."/>
            <person name="Amann R."/>
            <person name="Jetten M.S.M."/>
            <person name="Mascher T."/>
            <person name="Medema M.H."/>
            <person name="Devos D.P."/>
            <person name="Kaster A.-K."/>
            <person name="Ovreas L."/>
            <person name="Rohde M."/>
            <person name="Galperin M.Y."/>
            <person name="Jogler C."/>
        </authorList>
    </citation>
    <scope>NUCLEOTIDE SEQUENCE [LARGE SCALE GENOMIC DNA]</scope>
    <source>
        <strain evidence="3 4">Mal33</strain>
    </source>
</reference>
<keyword evidence="2" id="KW-1133">Transmembrane helix</keyword>
<protein>
    <submittedName>
        <fullName evidence="3">Uncharacterized protein</fullName>
    </submittedName>
</protein>
<dbReference type="EMBL" id="CP036318">
    <property type="protein sequence ID" value="QDV56469.1"/>
    <property type="molecule type" value="Genomic_DNA"/>
</dbReference>
<organism evidence="3 4">
    <name type="scientific">Rosistilla oblonga</name>
    <dbReference type="NCBI Taxonomy" id="2527990"/>
    <lineage>
        <taxon>Bacteria</taxon>
        <taxon>Pseudomonadati</taxon>
        <taxon>Planctomycetota</taxon>
        <taxon>Planctomycetia</taxon>
        <taxon>Pirellulales</taxon>
        <taxon>Pirellulaceae</taxon>
        <taxon>Rosistilla</taxon>
    </lineage>
</organism>
<evidence type="ECO:0000256" key="1">
    <source>
        <dbReference type="SAM" id="MobiDB-lite"/>
    </source>
</evidence>
<feature type="region of interest" description="Disordered" evidence="1">
    <location>
        <begin position="109"/>
        <end position="129"/>
    </location>
</feature>
<name>A0A518ITQ4_9BACT</name>
<accession>A0A518ITQ4</accession>
<keyword evidence="4" id="KW-1185">Reference proteome</keyword>
<dbReference type="AlphaFoldDB" id="A0A518ITQ4"/>
<sequence>MPPPKSDALQGLARSRQTDAGVSVRGRRAGAPCGCLPFASSTAITFSLPPRSFSCFRCRPRQQVAMLRPAIFASALLLTVCATATALLSYVADVSKLQIQCRSNRLGNTARQTSCRSPNDRDVTPRESQVEKGGAIQAANVFRPSSRWIQGTLAILANARCCFWAVR</sequence>
<gene>
    <name evidence="3" type="ORF">Mal33_24590</name>
</gene>
<dbReference type="Proteomes" id="UP000316770">
    <property type="component" value="Chromosome"/>
</dbReference>